<evidence type="ECO:0000313" key="2">
    <source>
        <dbReference type="Proteomes" id="UP001212152"/>
    </source>
</evidence>
<dbReference type="EMBL" id="JADGJQ010000096">
    <property type="protein sequence ID" value="KAJ3170454.1"/>
    <property type="molecule type" value="Genomic_DNA"/>
</dbReference>
<gene>
    <name evidence="1" type="ORF">HDU87_008794</name>
</gene>
<proteinExistence type="predicted"/>
<dbReference type="Proteomes" id="UP001212152">
    <property type="component" value="Unassembled WGS sequence"/>
</dbReference>
<reference evidence="1" key="1">
    <citation type="submission" date="2020-05" db="EMBL/GenBank/DDBJ databases">
        <title>Phylogenomic resolution of chytrid fungi.</title>
        <authorList>
            <person name="Stajich J.E."/>
            <person name="Amses K."/>
            <person name="Simmons R."/>
            <person name="Seto K."/>
            <person name="Myers J."/>
            <person name="Bonds A."/>
            <person name="Quandt C.A."/>
            <person name="Barry K."/>
            <person name="Liu P."/>
            <person name="Grigoriev I."/>
            <person name="Longcore J.E."/>
            <person name="James T.Y."/>
        </authorList>
    </citation>
    <scope>NUCLEOTIDE SEQUENCE</scope>
    <source>
        <strain evidence="1">JEL0379</strain>
    </source>
</reference>
<dbReference type="Gene3D" id="1.25.10.10">
    <property type="entry name" value="Leucine-rich Repeat Variant"/>
    <property type="match status" value="3"/>
</dbReference>
<sequence>MSLVAGLDPLRGHQICFTISTADRPAVSKWLGDVKAFFATTAVQAADASKPFALAPAKGAPGMLPPTNTFIGGYGAGGGLPGGVRAGAPVLVGKDTFMTMEDVLEGITVHYAVQLTSVLGHFLEAVRIEAAKLLFALAALFDKKVVEQKKRMEKITVGFQTDDQGYFSTVHELFHYIGPALSHMVVAIVAGLECFYSCPDWTVRGTCNSALARLVYENAKIFLEEDQLAAIWNLFFSLHSVPLISKIFPDRIVIVKALGLLAPLYVPADAALTYRIIETLLRLGSKTVLETDAIKGTLRKIFEKLSEHELEHPVSTKDSIETGFNVFINLINPHDEYAYDLLSWALETYAASLIPSPPDGGAMAKTKKVSVTSFPALTEFIKNLGNHFRATPPLVRYGACVSLHAALAIYPNMVSDNKELYVYIITGALDTDYLSAFLYVSMLDASKPENAQDLKDMLALLRHQDRQSSNYDELFSNAAETSKKEFRMSEILDIAIKTCPPLAPKQLQKMANSLEYLSKDMQLRQLEIIRLWGSKSQKFDTFLMQTLVPYCNSGDEDIQIASIKVISSLIPSFQTASQADISFAWGYFHALMDHRITPLTLKAVLSLVKGFPLEKLADESREEFLNTLFKLIFNHDFSVRLSVYDIIGTFTAFWQKSGLFNAAVGILFLAIGDHNTQCAGKVLELLFNLSETAFRAIVTPLGAVKDALHEPLLTLLKTMDDLAQAMARERNNIKDLVDAITLDANVDEFWDFYLAEAPDNQLVNPDDYSYAKNFVHSPFWISLLLTKLGVAPPSLGEGIPRNVMPSTPAGKRRYICGFLLCLLPSCGMPDPMMRRAACISAVRSCFKGQHLHPTMLRGLMEFVSQQMMSHKQWTFQLSALDILRTIVRLKLQGVSSAILIQYGDSTLDVASNTPSSIVKIGALELIETFLLVFPHGVGNKLQEIRDVVRAMVTDNDLDVVKHASRIFPLIFRCTPETQSTTFVDYIKNELSTIQKGGPEAAADPLIANLSREERDRVIRLALSALGAINDVAIAPALVQELMPFLRSTQVAFRHAGLSSILAQLPNSNGVQSLVITWALLPLYADPSEAVRLIFSRYLRRIPSKLEALIKSLPPHPDDSLVLPSVTWEELLSDSANFNVSVKNINDVSSDLEALSPVTELDGLPLEDDGFCLPMISNKLMARFKELSKAIAGPVPATSVSEVLYHLNQLQLHPQMQAHTLLVLSEFCCMHEGTLAETIELFANHLSREITPENSAVVEACMLGLRNISQYSPGAFKQVLAKVAGAPTVSEGDLIAMFYLSDLIQEVCPAKAPELLRKYIPIITSQRQAIHRRLYAVYLSVELALLAGQDDMVRALDAIQILLDTTNEADTRQKVYGCLGKILGQLGPKHSLFRSLLNNAKKEIRSKDPVIRLRTLDIVKILAKYMSTEEAIWFSFLYLADSNREVRAKSKDVMIMEGMLDFVMPALRSYKGTPGSRRAAVMESGRLPSIDTLGVAVDTRDQISLQIPMPDKDPYNIQWYGSERRRRYSERYGLKESHFARAILPLPQSIMAYVAEKSAAAKKPSAEALTKYTWLINIDTLAILRECIKKHTKVAADLIEAILRRVESDLLPSDAAKSDADAKKTASADSDELRKEGAVGDEDDVDIEAEVHSIDVLSNLLFAHDGIGDQVGIWIDRLRNLISACNENAGIIRESLYGNLESSFFFFNEYIDIPIVSDEQFNALEAFKAATQEATLEIVKTGKTDKLSTLSMRRNELNDMVDTKSDQLRRLTVIALHAISGYGLFYALSAASTEARLIEAFHFLSEMLANEHRGIRIAAVEALVTTSMIQLEFTIKQGFVNKIKNIVQEFLSRLVDNNAELYRRKADQLNLMAQLIPCINERSLRLQFIRVLIQLWKDPDTEVRVTSIKMIQLLGEAGLDEISECFADPAEHAIKRADSSGTAPNIMKELAALISNQEYPEKDSLQDLLKWRFTQQQQPRAF</sequence>
<protein>
    <submittedName>
        <fullName evidence="1">Uncharacterized protein</fullName>
    </submittedName>
</protein>
<dbReference type="SUPFAM" id="SSF48371">
    <property type="entry name" value="ARM repeat"/>
    <property type="match status" value="2"/>
</dbReference>
<evidence type="ECO:0000313" key="1">
    <source>
        <dbReference type="EMBL" id="KAJ3170454.1"/>
    </source>
</evidence>
<dbReference type="InterPro" id="IPR016024">
    <property type="entry name" value="ARM-type_fold"/>
</dbReference>
<dbReference type="InterPro" id="IPR011989">
    <property type="entry name" value="ARM-like"/>
</dbReference>
<organism evidence="1 2">
    <name type="scientific">Geranomyces variabilis</name>
    <dbReference type="NCBI Taxonomy" id="109894"/>
    <lineage>
        <taxon>Eukaryota</taxon>
        <taxon>Fungi</taxon>
        <taxon>Fungi incertae sedis</taxon>
        <taxon>Chytridiomycota</taxon>
        <taxon>Chytridiomycota incertae sedis</taxon>
        <taxon>Chytridiomycetes</taxon>
        <taxon>Spizellomycetales</taxon>
        <taxon>Powellomycetaceae</taxon>
        <taxon>Geranomyces</taxon>
    </lineage>
</organism>
<comment type="caution">
    <text evidence="1">The sequence shown here is derived from an EMBL/GenBank/DDBJ whole genome shotgun (WGS) entry which is preliminary data.</text>
</comment>
<accession>A0AAD5XP16</accession>
<keyword evidence="2" id="KW-1185">Reference proteome</keyword>
<name>A0AAD5XP16_9FUNG</name>